<accession>A0ABD0PBE3</accession>
<dbReference type="Proteomes" id="UP001529510">
    <property type="component" value="Unassembled WGS sequence"/>
</dbReference>
<reference evidence="2 3" key="1">
    <citation type="submission" date="2024-05" db="EMBL/GenBank/DDBJ databases">
        <title>Genome sequencing and assembly of Indian major carp, Cirrhinus mrigala (Hamilton, 1822).</title>
        <authorList>
            <person name="Mohindra V."/>
            <person name="Chowdhury L.M."/>
            <person name="Lal K."/>
            <person name="Jena J.K."/>
        </authorList>
    </citation>
    <scope>NUCLEOTIDE SEQUENCE [LARGE SCALE GENOMIC DNA]</scope>
    <source>
        <strain evidence="2">CM1030</strain>
        <tissue evidence="2">Blood</tissue>
    </source>
</reference>
<feature type="region of interest" description="Disordered" evidence="1">
    <location>
        <begin position="36"/>
        <end position="91"/>
    </location>
</feature>
<sequence>LQEAVAVTLPENSALPDSSLTRFRETRELVISTDLQHHTASRFTKRYTAAPTPSRSLGLGNGDGSSSDSLNRQATGQEDQEDDDEDDEDSS</sequence>
<evidence type="ECO:0000313" key="3">
    <source>
        <dbReference type="Proteomes" id="UP001529510"/>
    </source>
</evidence>
<dbReference type="EMBL" id="JAMKFB020000017">
    <property type="protein sequence ID" value="KAL0170251.1"/>
    <property type="molecule type" value="Genomic_DNA"/>
</dbReference>
<proteinExistence type="predicted"/>
<feature type="non-terminal residue" evidence="2">
    <location>
        <position position="1"/>
    </location>
</feature>
<feature type="compositionally biased region" description="Low complexity" evidence="1">
    <location>
        <begin position="54"/>
        <end position="72"/>
    </location>
</feature>
<protein>
    <submittedName>
        <fullName evidence="2">Uncharacterized protein</fullName>
    </submittedName>
</protein>
<organism evidence="2 3">
    <name type="scientific">Cirrhinus mrigala</name>
    <name type="common">Mrigala</name>
    <dbReference type="NCBI Taxonomy" id="683832"/>
    <lineage>
        <taxon>Eukaryota</taxon>
        <taxon>Metazoa</taxon>
        <taxon>Chordata</taxon>
        <taxon>Craniata</taxon>
        <taxon>Vertebrata</taxon>
        <taxon>Euteleostomi</taxon>
        <taxon>Actinopterygii</taxon>
        <taxon>Neopterygii</taxon>
        <taxon>Teleostei</taxon>
        <taxon>Ostariophysi</taxon>
        <taxon>Cypriniformes</taxon>
        <taxon>Cyprinidae</taxon>
        <taxon>Labeoninae</taxon>
        <taxon>Labeonini</taxon>
        <taxon>Cirrhinus</taxon>
    </lineage>
</organism>
<feature type="non-terminal residue" evidence="2">
    <location>
        <position position="91"/>
    </location>
</feature>
<evidence type="ECO:0000313" key="2">
    <source>
        <dbReference type="EMBL" id="KAL0170251.1"/>
    </source>
</evidence>
<feature type="compositionally biased region" description="Acidic residues" evidence="1">
    <location>
        <begin position="78"/>
        <end position="91"/>
    </location>
</feature>
<comment type="caution">
    <text evidence="2">The sequence shown here is derived from an EMBL/GenBank/DDBJ whole genome shotgun (WGS) entry which is preliminary data.</text>
</comment>
<feature type="region of interest" description="Disordered" evidence="1">
    <location>
        <begin position="1"/>
        <end position="20"/>
    </location>
</feature>
<name>A0ABD0PBE3_CIRMR</name>
<evidence type="ECO:0000256" key="1">
    <source>
        <dbReference type="SAM" id="MobiDB-lite"/>
    </source>
</evidence>
<dbReference type="AlphaFoldDB" id="A0ABD0PBE3"/>
<keyword evidence="3" id="KW-1185">Reference proteome</keyword>
<gene>
    <name evidence="2" type="ORF">M9458_034847</name>
</gene>